<dbReference type="GO" id="GO:0016301">
    <property type="term" value="F:kinase activity"/>
    <property type="evidence" value="ECO:0007669"/>
    <property type="project" value="UniProtKB-KW"/>
</dbReference>
<sequence length="349" mass="41156">MSSQDEAVLCEHCGNPYIIHELQLKINRHDDIIVEWIHYNRFNDIKEINKDDIATLYSATWMDGQLKYKNNKKEKVKSYYSIYRFDYYILKIYGISQNPETRDYIIVFQEVYCETCSKICTDLRRCWRSPCKINNLKQNFTNWTSGNEKIDEFIQEMQLKINRYDDKVTPLLGNRSYFHLFVSYSKYLNGPSIHIAEYNVAVSSLLISLILLNRLYGIHSTILRCVNGSQKFIDEAKGYSIDDHEYDVPHIYGITQNADTKDYIIVLDDRYCKNCGKIGEIYTNEGFQCNIKMICKDDFTTLYSAIWVEGPLNFGTYECKWDESNKKVILKCLYQNITDEFLNRVLLIS</sequence>
<organism evidence="1 2">
    <name type="scientific">Rhizophagus clarus</name>
    <dbReference type="NCBI Taxonomy" id="94130"/>
    <lineage>
        <taxon>Eukaryota</taxon>
        <taxon>Fungi</taxon>
        <taxon>Fungi incertae sedis</taxon>
        <taxon>Mucoromycota</taxon>
        <taxon>Glomeromycotina</taxon>
        <taxon>Glomeromycetes</taxon>
        <taxon>Glomerales</taxon>
        <taxon>Glomeraceae</taxon>
        <taxon>Rhizophagus</taxon>
    </lineage>
</organism>
<dbReference type="AlphaFoldDB" id="A0A8H3L9H7"/>
<comment type="caution">
    <text evidence="1">The sequence shown here is derived from an EMBL/GenBank/DDBJ whole genome shotgun (WGS) entry which is preliminary data.</text>
</comment>
<keyword evidence="1" id="KW-0808">Transferase</keyword>
<dbReference type="EMBL" id="BLAL01000058">
    <property type="protein sequence ID" value="GES81570.1"/>
    <property type="molecule type" value="Genomic_DNA"/>
</dbReference>
<evidence type="ECO:0000313" key="2">
    <source>
        <dbReference type="Proteomes" id="UP000615446"/>
    </source>
</evidence>
<protein>
    <submittedName>
        <fullName evidence="1">Kinase-like domain-containing protein</fullName>
    </submittedName>
</protein>
<reference evidence="1" key="1">
    <citation type="submission" date="2019-10" db="EMBL/GenBank/DDBJ databases">
        <title>Conservation and host-specific expression of non-tandemly repeated heterogenous ribosome RNA gene in arbuscular mycorrhizal fungi.</title>
        <authorList>
            <person name="Maeda T."/>
            <person name="Kobayashi Y."/>
            <person name="Nakagawa T."/>
            <person name="Ezawa T."/>
            <person name="Yamaguchi K."/>
            <person name="Bino T."/>
            <person name="Nishimoto Y."/>
            <person name="Shigenobu S."/>
            <person name="Kawaguchi M."/>
        </authorList>
    </citation>
    <scope>NUCLEOTIDE SEQUENCE</scope>
    <source>
        <strain evidence="1">HR1</strain>
    </source>
</reference>
<accession>A0A8H3L9H7</accession>
<gene>
    <name evidence="1" type="ORF">RCL2_000881600</name>
</gene>
<name>A0A8H3L9H7_9GLOM</name>
<proteinExistence type="predicted"/>
<keyword evidence="1" id="KW-0418">Kinase</keyword>
<dbReference type="Proteomes" id="UP000615446">
    <property type="component" value="Unassembled WGS sequence"/>
</dbReference>
<evidence type="ECO:0000313" key="1">
    <source>
        <dbReference type="EMBL" id="GES81570.1"/>
    </source>
</evidence>